<name>E0NSL4_9BACT</name>
<dbReference type="BioCyc" id="PMAR862515-HMP:GMOO-1184-MONOMER"/>
<dbReference type="HOGENOM" id="CLU_3274548_0_0_10"/>
<dbReference type="EMBL" id="AEEI01000037">
    <property type="protein sequence ID" value="EFM01893.1"/>
    <property type="molecule type" value="Genomic_DNA"/>
</dbReference>
<dbReference type="AlphaFoldDB" id="E0NSL4"/>
<sequence length="41" mass="4727">MEFRTQNCFPTIRGWNFAHKIASRQPAEGISHTKLLLWAIG</sequence>
<comment type="caution">
    <text evidence="1">The sequence shown here is derived from an EMBL/GenBank/DDBJ whole genome shotgun (WGS) entry which is preliminary data.</text>
</comment>
<gene>
    <name evidence="1" type="ORF">HMPREF0658_1165</name>
</gene>
<accession>E0NSL4</accession>
<dbReference type="Proteomes" id="UP000004394">
    <property type="component" value="Unassembled WGS sequence"/>
</dbReference>
<proteinExistence type="predicted"/>
<evidence type="ECO:0000313" key="2">
    <source>
        <dbReference type="Proteomes" id="UP000004394"/>
    </source>
</evidence>
<organism evidence="1 2">
    <name type="scientific">Hoylesella marshii DSM 16973 = JCM 13450</name>
    <dbReference type="NCBI Taxonomy" id="862515"/>
    <lineage>
        <taxon>Bacteria</taxon>
        <taxon>Pseudomonadati</taxon>
        <taxon>Bacteroidota</taxon>
        <taxon>Bacteroidia</taxon>
        <taxon>Bacteroidales</taxon>
        <taxon>Prevotellaceae</taxon>
        <taxon>Hoylesella</taxon>
    </lineage>
</organism>
<keyword evidence="2" id="KW-1185">Reference proteome</keyword>
<evidence type="ECO:0000313" key="1">
    <source>
        <dbReference type="EMBL" id="EFM01893.1"/>
    </source>
</evidence>
<reference evidence="1" key="1">
    <citation type="submission" date="2010-07" db="EMBL/GenBank/DDBJ databases">
        <authorList>
            <person name="Muzny D."/>
            <person name="Qin X."/>
            <person name="Deng J."/>
            <person name="Jiang H."/>
            <person name="Liu Y."/>
            <person name="Qu J."/>
            <person name="Song X.-Z."/>
            <person name="Zhang L."/>
            <person name="Thornton R."/>
            <person name="Coyle M."/>
            <person name="Francisco L."/>
            <person name="Jackson L."/>
            <person name="Javaid M."/>
            <person name="Korchina V."/>
            <person name="Kovar C."/>
            <person name="Mata R."/>
            <person name="Mathew T."/>
            <person name="Ngo R."/>
            <person name="Nguyen L."/>
            <person name="Nguyen N."/>
            <person name="Okwuonu G."/>
            <person name="Ongeri F."/>
            <person name="Pham C."/>
            <person name="Simmons D."/>
            <person name="Wilczek-Boney K."/>
            <person name="Hale W."/>
            <person name="Jakkamsetti A."/>
            <person name="Pham P."/>
            <person name="Ruth R."/>
            <person name="San Lucas F."/>
            <person name="Warren J."/>
            <person name="Zhang J."/>
            <person name="Zhao Z."/>
            <person name="Zhou C."/>
            <person name="Zhu D."/>
            <person name="Lee S."/>
            <person name="Bess C."/>
            <person name="Blankenburg K."/>
            <person name="Forbes L."/>
            <person name="Fu Q."/>
            <person name="Gubbala S."/>
            <person name="Hirani K."/>
            <person name="Jayaseelan J.C."/>
            <person name="Lara F."/>
            <person name="Munidasa M."/>
            <person name="Palculict T."/>
            <person name="Patil S."/>
            <person name="Pu L.-L."/>
            <person name="Saada N."/>
            <person name="Tang L."/>
            <person name="Weissenberger G."/>
            <person name="Zhu Y."/>
            <person name="Hemphill L."/>
            <person name="Shang Y."/>
            <person name="Youmans B."/>
            <person name="Ayvaz T."/>
            <person name="Ross M."/>
            <person name="Santibanez J."/>
            <person name="Aqrawi P."/>
            <person name="Gross S."/>
            <person name="Joshi V."/>
            <person name="Fowler G."/>
            <person name="Nazareth L."/>
            <person name="Reid J."/>
            <person name="Worley K."/>
            <person name="Petrosino J."/>
            <person name="Highlander S."/>
            <person name="Gibbs R."/>
        </authorList>
    </citation>
    <scope>NUCLEOTIDE SEQUENCE [LARGE SCALE GENOMIC DNA]</scope>
    <source>
        <strain evidence="1">DSM 16973</strain>
    </source>
</reference>
<protein>
    <submittedName>
        <fullName evidence="1">Uncharacterized protein</fullName>
    </submittedName>
</protein>